<dbReference type="Proteomes" id="UP001558534">
    <property type="component" value="Unassembled WGS sequence"/>
</dbReference>
<evidence type="ECO:0000313" key="2">
    <source>
        <dbReference type="Proteomes" id="UP001558534"/>
    </source>
</evidence>
<gene>
    <name evidence="1" type="ORF">AB1300_01110</name>
</gene>
<dbReference type="RefSeq" id="WP_368634762.1">
    <property type="nucleotide sequence ID" value="NZ_JBFRHK010000001.1"/>
</dbReference>
<proteinExistence type="predicted"/>
<keyword evidence="2" id="KW-1185">Reference proteome</keyword>
<sequence length="179" mass="21334">MIKEMVVIFESANSKFLSEQKNFILSGVSERSLCGELMKYLVEEVRKTKFHKYHVDVEYNRNENRKIKTIMNDREQIINITCDIIIHSRGENVIQDNLIAIEMKKSTNTISEKNKDRERLIALTKDTFDNIWSYDGKTFPEHVCRYLLGVYYEINFDSRTISIEYYKKGENYHSYQKSF</sequence>
<accession>A0ABV3VSG4</accession>
<dbReference type="EMBL" id="JBFRHK010000001">
    <property type="protein sequence ID" value="MEX3743726.1"/>
    <property type="molecule type" value="Genomic_DNA"/>
</dbReference>
<reference evidence="1 2" key="1">
    <citation type="submission" date="2024-07" db="EMBL/GenBank/DDBJ databases">
        <title>Characterization of a bacterium isolated from hydrolysated instant sea cucumber by whole-genome sequencing and metabolomics.</title>
        <authorList>
            <person name="Luo X."/>
            <person name="Zhang Z."/>
            <person name="Zheng Z."/>
            <person name="Zhang W."/>
            <person name="Ming T."/>
            <person name="Jiao L."/>
            <person name="Su X."/>
            <person name="Kong F."/>
            <person name="Xu J."/>
        </authorList>
    </citation>
    <scope>NUCLEOTIDE SEQUENCE [LARGE SCALE GENOMIC DNA]</scope>
    <source>
        <strain evidence="1 2">XL-2024</strain>
    </source>
</reference>
<comment type="caution">
    <text evidence="1">The sequence shown here is derived from an EMBL/GenBank/DDBJ whole genome shotgun (WGS) entry which is preliminary data.</text>
</comment>
<name>A0ABV3VSG4_9BACI</name>
<evidence type="ECO:0000313" key="1">
    <source>
        <dbReference type="EMBL" id="MEX3743726.1"/>
    </source>
</evidence>
<protein>
    <submittedName>
        <fullName evidence="1">Uncharacterized protein</fullName>
    </submittedName>
</protein>
<organism evidence="1 2">
    <name type="scientific">Lysinibacillus xylanilyticus</name>
    <dbReference type="NCBI Taxonomy" id="582475"/>
    <lineage>
        <taxon>Bacteria</taxon>
        <taxon>Bacillati</taxon>
        <taxon>Bacillota</taxon>
        <taxon>Bacilli</taxon>
        <taxon>Bacillales</taxon>
        <taxon>Bacillaceae</taxon>
        <taxon>Lysinibacillus</taxon>
    </lineage>
</organism>